<comment type="caution">
    <text evidence="2">The sequence shown here is derived from an EMBL/GenBank/DDBJ whole genome shotgun (WGS) entry which is preliminary data.</text>
</comment>
<sequence>MCPASCQRPGSTALPDQHALPPRPSSPLQIVNDLDEDDNLTYPSSYRHLSVEARYPAYSLSWFIMQRPSLHICKGLLVELVLTYKETILTTRACLAKISHAGPTWVHF</sequence>
<name>A0A4Y9ZGZ8_9AGAM</name>
<protein>
    <submittedName>
        <fullName evidence="2">Uncharacterized protein</fullName>
    </submittedName>
</protein>
<reference evidence="2 3" key="1">
    <citation type="submission" date="2019-02" db="EMBL/GenBank/DDBJ databases">
        <title>Genome sequencing of the rare red list fungi Hericium alpestre (H. flagellum).</title>
        <authorList>
            <person name="Buettner E."/>
            <person name="Kellner H."/>
        </authorList>
    </citation>
    <scope>NUCLEOTIDE SEQUENCE [LARGE SCALE GENOMIC DNA]</scope>
    <source>
        <strain evidence="2 3">DSM 108284</strain>
    </source>
</reference>
<dbReference type="AlphaFoldDB" id="A0A4Y9ZGZ8"/>
<feature type="region of interest" description="Disordered" evidence="1">
    <location>
        <begin position="1"/>
        <end position="30"/>
    </location>
</feature>
<gene>
    <name evidence="2" type="ORF">EWM64_g9997</name>
</gene>
<dbReference type="Proteomes" id="UP000298061">
    <property type="component" value="Unassembled WGS sequence"/>
</dbReference>
<evidence type="ECO:0000313" key="3">
    <source>
        <dbReference type="Proteomes" id="UP000298061"/>
    </source>
</evidence>
<proteinExistence type="predicted"/>
<accession>A0A4Y9ZGZ8</accession>
<organism evidence="2 3">
    <name type="scientific">Hericium alpestre</name>
    <dbReference type="NCBI Taxonomy" id="135208"/>
    <lineage>
        <taxon>Eukaryota</taxon>
        <taxon>Fungi</taxon>
        <taxon>Dikarya</taxon>
        <taxon>Basidiomycota</taxon>
        <taxon>Agaricomycotina</taxon>
        <taxon>Agaricomycetes</taxon>
        <taxon>Russulales</taxon>
        <taxon>Hericiaceae</taxon>
        <taxon>Hericium</taxon>
    </lineage>
</organism>
<keyword evidence="3" id="KW-1185">Reference proteome</keyword>
<evidence type="ECO:0000313" key="2">
    <source>
        <dbReference type="EMBL" id="TFY74015.1"/>
    </source>
</evidence>
<evidence type="ECO:0000256" key="1">
    <source>
        <dbReference type="SAM" id="MobiDB-lite"/>
    </source>
</evidence>
<dbReference type="EMBL" id="SFCI01002364">
    <property type="protein sequence ID" value="TFY74015.1"/>
    <property type="molecule type" value="Genomic_DNA"/>
</dbReference>